<dbReference type="Proteomes" id="UP001293593">
    <property type="component" value="Unassembled WGS sequence"/>
</dbReference>
<accession>A0AAE1JK72</accession>
<protein>
    <submittedName>
        <fullName evidence="1">Uncharacterized protein</fullName>
    </submittedName>
</protein>
<dbReference type="EMBL" id="JAWXYG010000006">
    <property type="protein sequence ID" value="KAK4269882.1"/>
    <property type="molecule type" value="Genomic_DNA"/>
</dbReference>
<sequence length="247" mass="28187">MGNSQSQEHKMNTKLYKWSSGEFRNEYALIYTASGGGLYSPRSCTFYYRVSCEKLVITMDDDLCSGRRVRVNMEFVAVRDDKSMGFKFGPVKFKDSGPYFHQRRRRSSKEEVLFLQYFTDLYGGRRTQLCLNKVRKKQRYLVIFHTAIGNSDDNFSHYMTIKCDPSKGIEVNLCGPYHDRAGERELCDTENISGMPPDDIIDNAEAIRNDLKVEDGNSVGPTPPNVYNIIHNRGIIEGDGNGSINNK</sequence>
<proteinExistence type="predicted"/>
<name>A0AAE1JK72_9FABA</name>
<reference evidence="1" key="1">
    <citation type="submission" date="2023-10" db="EMBL/GenBank/DDBJ databases">
        <title>Chromosome-level genome of the transformable northern wattle, Acacia crassicarpa.</title>
        <authorList>
            <person name="Massaro I."/>
            <person name="Sinha N.R."/>
            <person name="Poethig S."/>
            <person name="Leichty A.R."/>
        </authorList>
    </citation>
    <scope>NUCLEOTIDE SEQUENCE</scope>
    <source>
        <strain evidence="1">Acra3RX</strain>
        <tissue evidence="1">Leaf</tissue>
    </source>
</reference>
<dbReference type="AlphaFoldDB" id="A0AAE1JK72"/>
<gene>
    <name evidence="1" type="ORF">QN277_022980</name>
</gene>
<evidence type="ECO:0000313" key="2">
    <source>
        <dbReference type="Proteomes" id="UP001293593"/>
    </source>
</evidence>
<comment type="caution">
    <text evidence="1">The sequence shown here is derived from an EMBL/GenBank/DDBJ whole genome shotgun (WGS) entry which is preliminary data.</text>
</comment>
<organism evidence="1 2">
    <name type="scientific">Acacia crassicarpa</name>
    <name type="common">northern wattle</name>
    <dbReference type="NCBI Taxonomy" id="499986"/>
    <lineage>
        <taxon>Eukaryota</taxon>
        <taxon>Viridiplantae</taxon>
        <taxon>Streptophyta</taxon>
        <taxon>Embryophyta</taxon>
        <taxon>Tracheophyta</taxon>
        <taxon>Spermatophyta</taxon>
        <taxon>Magnoliopsida</taxon>
        <taxon>eudicotyledons</taxon>
        <taxon>Gunneridae</taxon>
        <taxon>Pentapetalae</taxon>
        <taxon>rosids</taxon>
        <taxon>fabids</taxon>
        <taxon>Fabales</taxon>
        <taxon>Fabaceae</taxon>
        <taxon>Caesalpinioideae</taxon>
        <taxon>mimosoid clade</taxon>
        <taxon>Acacieae</taxon>
        <taxon>Acacia</taxon>
    </lineage>
</organism>
<keyword evidence="2" id="KW-1185">Reference proteome</keyword>
<evidence type="ECO:0000313" key="1">
    <source>
        <dbReference type="EMBL" id="KAK4269882.1"/>
    </source>
</evidence>